<reference evidence="1" key="2">
    <citation type="journal article" date="2021" name="Microbiome">
        <title>Successional dynamics and alternative stable states in a saline activated sludge microbial community over 9 years.</title>
        <authorList>
            <person name="Wang Y."/>
            <person name="Ye J."/>
            <person name="Ju F."/>
            <person name="Liu L."/>
            <person name="Boyd J.A."/>
            <person name="Deng Y."/>
            <person name="Parks D.H."/>
            <person name="Jiang X."/>
            <person name="Yin X."/>
            <person name="Woodcroft B.J."/>
            <person name="Tyson G.W."/>
            <person name="Hugenholtz P."/>
            <person name="Polz M.F."/>
            <person name="Zhang T."/>
        </authorList>
    </citation>
    <scope>NUCLEOTIDE SEQUENCE</scope>
    <source>
        <strain evidence="1">HKST-UBA09</strain>
    </source>
</reference>
<name>A0A955RLR9_9BACT</name>
<dbReference type="EMBL" id="JAGQLF010000008">
    <property type="protein sequence ID" value="MCA9386608.1"/>
    <property type="molecule type" value="Genomic_DNA"/>
</dbReference>
<reference evidence="1" key="1">
    <citation type="submission" date="2020-04" db="EMBL/GenBank/DDBJ databases">
        <authorList>
            <person name="Zhang T."/>
        </authorList>
    </citation>
    <scope>NUCLEOTIDE SEQUENCE</scope>
    <source>
        <strain evidence="1">HKST-UBA09</strain>
    </source>
</reference>
<gene>
    <name evidence="1" type="ORF">KC669_01095</name>
</gene>
<protein>
    <recommendedName>
        <fullName evidence="3">PEGA domain-containing protein</fullName>
    </recommendedName>
</protein>
<sequence>MKTFIRIVILLLVLVLLGLWSPWLQWKIDFAKIFNVEKPDKISGLEVYSLLGDLEVTIDDVAQEGVASATEDSGLIVDAISPGEKSVTIKRKSEVSGAYWEYRDIVTFTEGLNTVISLGIGPEEEFSEGTVITAIEKTSENYNLKLKADVTDFNLEIDGVSHSVDSNEYTQVIGLDMQHTIRVTKKGYESLEFTILPEDQSDRDKLQNYIINVDLKLMLQPVQIN</sequence>
<proteinExistence type="predicted"/>
<evidence type="ECO:0008006" key="3">
    <source>
        <dbReference type="Google" id="ProtNLM"/>
    </source>
</evidence>
<organism evidence="1 2">
    <name type="scientific">Candidatus Dojkabacteria bacterium</name>
    <dbReference type="NCBI Taxonomy" id="2099670"/>
    <lineage>
        <taxon>Bacteria</taxon>
        <taxon>Candidatus Dojkabacteria</taxon>
    </lineage>
</organism>
<dbReference type="AlphaFoldDB" id="A0A955RLR9"/>
<dbReference type="Proteomes" id="UP000714915">
    <property type="component" value="Unassembled WGS sequence"/>
</dbReference>
<accession>A0A955RLR9</accession>
<evidence type="ECO:0000313" key="2">
    <source>
        <dbReference type="Proteomes" id="UP000714915"/>
    </source>
</evidence>
<evidence type="ECO:0000313" key="1">
    <source>
        <dbReference type="EMBL" id="MCA9386608.1"/>
    </source>
</evidence>
<comment type="caution">
    <text evidence="1">The sequence shown here is derived from an EMBL/GenBank/DDBJ whole genome shotgun (WGS) entry which is preliminary data.</text>
</comment>